<reference evidence="6" key="1">
    <citation type="submission" date="2025-08" db="UniProtKB">
        <authorList>
            <consortium name="RefSeq"/>
        </authorList>
    </citation>
    <scope>IDENTIFICATION</scope>
</reference>
<dbReference type="RefSeq" id="XP_052742785.1">
    <property type="nucleotide sequence ID" value="XM_052886825.1"/>
</dbReference>
<dbReference type="SUPFAM" id="SSF57610">
    <property type="entry name" value="Thyroglobulin type-1 domain"/>
    <property type="match status" value="3"/>
</dbReference>
<keyword evidence="1 2" id="KW-1015">Disulfide bond</keyword>
<dbReference type="Pfam" id="PF00086">
    <property type="entry name" value="Thyroglobulin_1"/>
    <property type="match status" value="2"/>
</dbReference>
<evidence type="ECO:0000313" key="5">
    <source>
        <dbReference type="Proteomes" id="UP001652582"/>
    </source>
</evidence>
<comment type="caution">
    <text evidence="2">Lacks conserved residue(s) required for the propagation of feature annotation.</text>
</comment>
<keyword evidence="5" id="KW-1185">Reference proteome</keyword>
<evidence type="ECO:0000256" key="2">
    <source>
        <dbReference type="PROSITE-ProRule" id="PRU00500"/>
    </source>
</evidence>
<protein>
    <submittedName>
        <fullName evidence="6">Uncharacterized protein LOC112057016</fullName>
    </submittedName>
</protein>
<feature type="signal peptide" evidence="3">
    <location>
        <begin position="1"/>
        <end position="20"/>
    </location>
</feature>
<proteinExistence type="predicted"/>
<dbReference type="InterPro" id="IPR000716">
    <property type="entry name" value="Thyroglobulin_1"/>
</dbReference>
<dbReference type="PROSITE" id="PS51257">
    <property type="entry name" value="PROKAR_LIPOPROTEIN"/>
    <property type="match status" value="1"/>
</dbReference>
<dbReference type="PROSITE" id="PS51162">
    <property type="entry name" value="THYROGLOBULIN_1_2"/>
    <property type="match status" value="1"/>
</dbReference>
<feature type="domain" description="Thyroglobulin type-1" evidence="4">
    <location>
        <begin position="347"/>
        <end position="406"/>
    </location>
</feature>
<organism evidence="5 6">
    <name type="scientific">Bicyclus anynana</name>
    <name type="common">Squinting bush brown butterfly</name>
    <dbReference type="NCBI Taxonomy" id="110368"/>
    <lineage>
        <taxon>Eukaryota</taxon>
        <taxon>Metazoa</taxon>
        <taxon>Ecdysozoa</taxon>
        <taxon>Arthropoda</taxon>
        <taxon>Hexapoda</taxon>
        <taxon>Insecta</taxon>
        <taxon>Pterygota</taxon>
        <taxon>Neoptera</taxon>
        <taxon>Endopterygota</taxon>
        <taxon>Lepidoptera</taxon>
        <taxon>Glossata</taxon>
        <taxon>Ditrysia</taxon>
        <taxon>Papilionoidea</taxon>
        <taxon>Nymphalidae</taxon>
        <taxon>Satyrinae</taxon>
        <taxon>Satyrini</taxon>
        <taxon>Mycalesina</taxon>
        <taxon>Bicyclus</taxon>
    </lineage>
</organism>
<feature type="disulfide bond" evidence="2">
    <location>
        <begin position="386"/>
        <end position="406"/>
    </location>
</feature>
<evidence type="ECO:0000313" key="6">
    <source>
        <dbReference type="RefSeq" id="XP_052742785.1"/>
    </source>
</evidence>
<dbReference type="SMART" id="SM00211">
    <property type="entry name" value="TY"/>
    <property type="match status" value="3"/>
</dbReference>
<feature type="chain" id="PRO_5046337011" evidence="3">
    <location>
        <begin position="21"/>
        <end position="414"/>
    </location>
</feature>
<name>A0ABM3LUN3_BICAN</name>
<gene>
    <name evidence="6" type="primary">LOC112057016</name>
</gene>
<accession>A0ABM3LUN3</accession>
<sequence>MAAKSLLLFICVTQTVIVSCTLLCEEGFCTKFRQDNTCATTARECSINNATHTGLTLPSPTICNCCPFCLPLFNEGMPCSLGGPGDGVTIGRCGHGLTCNNVTRTCVRMSTKCHDAQDDYDARHAQGVTGVLERRPTCDVRGDYATYTCVPSQTCFCQSEEGDRLFGEVLFTGNNQYMPCGCSRMFHKVEKYISPGLRYPVAGLRCTSDGNFNPVQCIDRVCYCVNTITGEVVGTDTINLDTQRPSSLPCYKEELDLFPIRNDTEPPYNYTSPCYESIREKEELIEQSIRDGFNVDFFTSFSSISCMPDGTFGRITIDSNGSKICINERGVRIEDYEARPNTPEFNNMDCKCAKTTTLMSASTEPPRCCKNGNFRPVQCRRGLCRCVDADGRQVGTESRDVTALSCHTAGWRNC</sequence>
<dbReference type="Proteomes" id="UP001652582">
    <property type="component" value="Chromosome 18"/>
</dbReference>
<evidence type="ECO:0000256" key="1">
    <source>
        <dbReference type="ARBA" id="ARBA00023157"/>
    </source>
</evidence>
<dbReference type="InterPro" id="IPR036857">
    <property type="entry name" value="Thyroglobulin_1_sf"/>
</dbReference>
<evidence type="ECO:0000259" key="4">
    <source>
        <dbReference type="PROSITE" id="PS51162"/>
    </source>
</evidence>
<evidence type="ECO:0000256" key="3">
    <source>
        <dbReference type="SAM" id="SignalP"/>
    </source>
</evidence>
<dbReference type="Gene3D" id="4.10.800.10">
    <property type="entry name" value="Thyroglobulin type-1"/>
    <property type="match status" value="2"/>
</dbReference>
<keyword evidence="3" id="KW-0732">Signal</keyword>
<dbReference type="GeneID" id="112057016"/>